<evidence type="ECO:0000313" key="1">
    <source>
        <dbReference type="EMBL" id="CAG8649281.1"/>
    </source>
</evidence>
<organism evidence="1 2">
    <name type="scientific">Dentiscutata heterogama</name>
    <dbReference type="NCBI Taxonomy" id="1316150"/>
    <lineage>
        <taxon>Eukaryota</taxon>
        <taxon>Fungi</taxon>
        <taxon>Fungi incertae sedis</taxon>
        <taxon>Mucoromycota</taxon>
        <taxon>Glomeromycotina</taxon>
        <taxon>Glomeromycetes</taxon>
        <taxon>Diversisporales</taxon>
        <taxon>Gigasporaceae</taxon>
        <taxon>Dentiscutata</taxon>
    </lineage>
</organism>
<proteinExistence type="predicted"/>
<reference evidence="1" key="1">
    <citation type="submission" date="2021-06" db="EMBL/GenBank/DDBJ databases">
        <authorList>
            <person name="Kallberg Y."/>
            <person name="Tangrot J."/>
            <person name="Rosling A."/>
        </authorList>
    </citation>
    <scope>NUCLEOTIDE SEQUENCE</scope>
    <source>
        <strain evidence="1">IL203A</strain>
    </source>
</reference>
<evidence type="ECO:0000313" key="2">
    <source>
        <dbReference type="Proteomes" id="UP000789702"/>
    </source>
</evidence>
<accession>A0ACA9NCQ3</accession>
<dbReference type="Proteomes" id="UP000789702">
    <property type="component" value="Unassembled WGS sequence"/>
</dbReference>
<feature type="non-terminal residue" evidence="1">
    <location>
        <position position="66"/>
    </location>
</feature>
<keyword evidence="2" id="KW-1185">Reference proteome</keyword>
<gene>
    <name evidence="1" type="ORF">DHETER_LOCUS9214</name>
</gene>
<sequence>MGEPIYGITENIWIFNTISCAATVVVHLTYDGTKTYDSLSKYEKFIFLDSLLNKLIESIPTTPGRL</sequence>
<dbReference type="EMBL" id="CAJVPU010015848">
    <property type="protein sequence ID" value="CAG8649281.1"/>
    <property type="molecule type" value="Genomic_DNA"/>
</dbReference>
<protein>
    <submittedName>
        <fullName evidence="1">17411_t:CDS:1</fullName>
    </submittedName>
</protein>
<comment type="caution">
    <text evidence="1">The sequence shown here is derived from an EMBL/GenBank/DDBJ whole genome shotgun (WGS) entry which is preliminary data.</text>
</comment>
<name>A0ACA9NCQ3_9GLOM</name>